<dbReference type="GO" id="GO:0050661">
    <property type="term" value="F:NADP binding"/>
    <property type="evidence" value="ECO:0007669"/>
    <property type="project" value="InterPro"/>
</dbReference>
<evidence type="ECO:0000313" key="4">
    <source>
        <dbReference type="EMBL" id="MBN7796721.1"/>
    </source>
</evidence>
<dbReference type="PANTHER" id="PTHR42877:SF4">
    <property type="entry name" value="FAD_NAD(P)-BINDING DOMAIN-CONTAINING PROTEIN-RELATED"/>
    <property type="match status" value="1"/>
</dbReference>
<dbReference type="EMBL" id="JAFKCZ010000006">
    <property type="protein sequence ID" value="MBN7796721.1"/>
    <property type="molecule type" value="Genomic_DNA"/>
</dbReference>
<dbReference type="InterPro" id="IPR036188">
    <property type="entry name" value="FAD/NAD-bd_sf"/>
</dbReference>
<dbReference type="PRINTS" id="PR00368">
    <property type="entry name" value="FADPNR"/>
</dbReference>
<evidence type="ECO:0000256" key="3">
    <source>
        <dbReference type="ARBA" id="ARBA00023002"/>
    </source>
</evidence>
<dbReference type="Pfam" id="PF00743">
    <property type="entry name" value="FMO-like"/>
    <property type="match status" value="1"/>
</dbReference>
<dbReference type="SUPFAM" id="SSF51905">
    <property type="entry name" value="FAD/NAD(P)-binding domain"/>
    <property type="match status" value="2"/>
</dbReference>
<dbReference type="InterPro" id="IPR020946">
    <property type="entry name" value="Flavin_mOase-like"/>
</dbReference>
<organism evidence="4 5">
    <name type="scientific">Parahaliea mediterranea</name>
    <dbReference type="NCBI Taxonomy" id="651086"/>
    <lineage>
        <taxon>Bacteria</taxon>
        <taxon>Pseudomonadati</taxon>
        <taxon>Pseudomonadota</taxon>
        <taxon>Gammaproteobacteria</taxon>
        <taxon>Cellvibrionales</taxon>
        <taxon>Halieaceae</taxon>
        <taxon>Parahaliea</taxon>
    </lineage>
</organism>
<keyword evidence="1" id="KW-0285">Flavoprotein</keyword>
<sequence>MAQQDLRVVVLGAGMAGILAGIKLLERGYRDITLYEKADRVGGTWRENTYPGLTCDVPSHHYTYSFERNPDWTRHLPPGAEIQSYFERTTEKYGLYDVIRFNEEATSARFENGRWHLGLRSGRQDVADVLIAATGVLHKPRFPDIKGADTFTGHLFHSARWDHSVDLDGKRIGVIGNGSTGVQIISALAGRAAKIEHYQRTAQWIMPVENGYFSDEERAAFRDPAVLEQAMQTETYMAGVERYTEAVTDMESEGAREMAAICLANLENNVQDPALREKLRPDHAPLCKRLIFSPDYYQAIQHPNAALVTEGIECIEPSGIRTRDGELHELDIIVFATGFHPDCFMRPMTITGRNGADLEDLWHEKPLAYLAISMPDFPNLFMLNGPSGPVGNFSLIDIAENQWGYIEQLMDRIRSGECQEIAPTRDALAAYEASRVEAAKQTVWFRGGCNSWYLDKQGVPASWPWNYSRFVDMMTTPDWRAFGLATPFAPKEGAAVAN</sequence>
<evidence type="ECO:0000256" key="1">
    <source>
        <dbReference type="ARBA" id="ARBA00022630"/>
    </source>
</evidence>
<dbReference type="GO" id="GO:0004499">
    <property type="term" value="F:N,N-dimethylaniline monooxygenase activity"/>
    <property type="evidence" value="ECO:0007669"/>
    <property type="project" value="InterPro"/>
</dbReference>
<dbReference type="InterPro" id="IPR051209">
    <property type="entry name" value="FAD-bind_Monooxygenase_sf"/>
</dbReference>
<dbReference type="Proteomes" id="UP000664303">
    <property type="component" value="Unassembled WGS sequence"/>
</dbReference>
<dbReference type="PANTHER" id="PTHR42877">
    <property type="entry name" value="L-ORNITHINE N(5)-MONOOXYGENASE-RELATED"/>
    <property type="match status" value="1"/>
</dbReference>
<dbReference type="PRINTS" id="PR00411">
    <property type="entry name" value="PNDRDTASEI"/>
</dbReference>
<reference evidence="4" key="1">
    <citation type="submission" date="2021-02" db="EMBL/GenBank/DDBJ databases">
        <title>PHA producing bacteria isolated from coastal sediment in Guangdong, Shenzhen.</title>
        <authorList>
            <person name="Zheng W."/>
            <person name="Yu S."/>
            <person name="Huang Y."/>
        </authorList>
    </citation>
    <scope>NUCLEOTIDE SEQUENCE</scope>
    <source>
        <strain evidence="4">TN14-10</strain>
    </source>
</reference>
<dbReference type="RefSeq" id="WP_206560174.1">
    <property type="nucleotide sequence ID" value="NZ_JAFKCZ010000006.1"/>
</dbReference>
<evidence type="ECO:0000256" key="2">
    <source>
        <dbReference type="ARBA" id="ARBA00022827"/>
    </source>
</evidence>
<dbReference type="Gene3D" id="3.50.50.60">
    <property type="entry name" value="FAD/NAD(P)-binding domain"/>
    <property type="match status" value="2"/>
</dbReference>
<keyword evidence="2" id="KW-0274">FAD</keyword>
<comment type="caution">
    <text evidence="4">The sequence shown here is derived from an EMBL/GenBank/DDBJ whole genome shotgun (WGS) entry which is preliminary data.</text>
</comment>
<keyword evidence="3" id="KW-0560">Oxidoreductase</keyword>
<protein>
    <submittedName>
        <fullName evidence="4">NAD(P)/FAD-dependent oxidoreductase</fullName>
    </submittedName>
</protein>
<dbReference type="GO" id="GO:0050660">
    <property type="term" value="F:flavin adenine dinucleotide binding"/>
    <property type="evidence" value="ECO:0007669"/>
    <property type="project" value="InterPro"/>
</dbReference>
<accession>A0A939DF38</accession>
<evidence type="ECO:0000313" key="5">
    <source>
        <dbReference type="Proteomes" id="UP000664303"/>
    </source>
</evidence>
<dbReference type="AlphaFoldDB" id="A0A939DF38"/>
<name>A0A939DF38_9GAMM</name>
<proteinExistence type="predicted"/>
<keyword evidence="5" id="KW-1185">Reference proteome</keyword>
<gene>
    <name evidence="4" type="ORF">JYP50_08975</name>
</gene>